<keyword evidence="5" id="KW-0460">Magnesium</keyword>
<keyword evidence="8" id="KW-1185">Reference proteome</keyword>
<comment type="function">
    <text evidence="5">Toxic component of a toxin-antitoxin (TA) system. An RNase.</text>
</comment>
<evidence type="ECO:0000313" key="7">
    <source>
        <dbReference type="EMBL" id="MBK1621722.1"/>
    </source>
</evidence>
<accession>A0A9X1B7E5</accession>
<dbReference type="SUPFAM" id="SSF88723">
    <property type="entry name" value="PIN domain-like"/>
    <property type="match status" value="1"/>
</dbReference>
<dbReference type="GO" id="GO:0004540">
    <property type="term" value="F:RNA nuclease activity"/>
    <property type="evidence" value="ECO:0007669"/>
    <property type="project" value="InterPro"/>
</dbReference>
<keyword evidence="5" id="KW-0800">Toxin</keyword>
<dbReference type="GO" id="GO:0090729">
    <property type="term" value="F:toxin activity"/>
    <property type="evidence" value="ECO:0007669"/>
    <property type="project" value="UniProtKB-KW"/>
</dbReference>
<keyword evidence="4 5" id="KW-0378">Hydrolase</keyword>
<dbReference type="Gene3D" id="3.40.50.1010">
    <property type="entry name" value="5'-nuclease"/>
    <property type="match status" value="1"/>
</dbReference>
<comment type="similarity">
    <text evidence="5">Belongs to the PINc/VapC protein family.</text>
</comment>
<evidence type="ECO:0000259" key="6">
    <source>
        <dbReference type="Pfam" id="PF01850"/>
    </source>
</evidence>
<dbReference type="AlphaFoldDB" id="A0A9X1B7E5"/>
<comment type="cofactor">
    <cofactor evidence="5">
        <name>Mg(2+)</name>
        <dbReference type="ChEBI" id="CHEBI:18420"/>
    </cofactor>
</comment>
<feature type="binding site" evidence="5">
    <location>
        <position position="8"/>
    </location>
    <ligand>
        <name>Mg(2+)</name>
        <dbReference type="ChEBI" id="CHEBI:18420"/>
    </ligand>
</feature>
<sequence>MMNRVYLDTCCVIYLIEDVPGFSGPMRNRLAAKPDAILCVSALVQLEVLVKPLADGNRVLVSDYRDFLAVQEWASISDREFELATRLRAAHRLKTPDALHLAAAETHGCTEFWTNDDRLNHAAKAKSINVLAPLNP</sequence>
<dbReference type="InterPro" id="IPR022907">
    <property type="entry name" value="VapC_family"/>
</dbReference>
<dbReference type="Pfam" id="PF01850">
    <property type="entry name" value="PIN"/>
    <property type="match status" value="1"/>
</dbReference>
<dbReference type="HAMAP" id="MF_00265">
    <property type="entry name" value="VapC_Nob1"/>
    <property type="match status" value="1"/>
</dbReference>
<keyword evidence="3 5" id="KW-0479">Metal-binding</keyword>
<proteinExistence type="inferred from homology"/>
<feature type="domain" description="PIN" evidence="6">
    <location>
        <begin position="5"/>
        <end position="124"/>
    </location>
</feature>
<dbReference type="InterPro" id="IPR029060">
    <property type="entry name" value="PIN-like_dom_sf"/>
</dbReference>
<evidence type="ECO:0000256" key="4">
    <source>
        <dbReference type="ARBA" id="ARBA00022801"/>
    </source>
</evidence>
<keyword evidence="1 5" id="KW-1277">Toxin-antitoxin system</keyword>
<dbReference type="GO" id="GO:0000287">
    <property type="term" value="F:magnesium ion binding"/>
    <property type="evidence" value="ECO:0007669"/>
    <property type="project" value="UniProtKB-UniRule"/>
</dbReference>
<reference evidence="7 8" key="1">
    <citation type="journal article" date="2020" name="Microorganisms">
        <title>Osmotic Adaptation and Compatible Solute Biosynthesis of Phototrophic Bacteria as Revealed from Genome Analyses.</title>
        <authorList>
            <person name="Imhoff J.F."/>
            <person name="Rahn T."/>
            <person name="Kunzel S."/>
            <person name="Keller A."/>
            <person name="Neulinger S.C."/>
        </authorList>
    </citation>
    <scope>NUCLEOTIDE SEQUENCE [LARGE SCALE GENOMIC DNA]</scope>
    <source>
        <strain evidence="7 8">DSM 25653</strain>
    </source>
</reference>
<dbReference type="Proteomes" id="UP001138768">
    <property type="component" value="Unassembled WGS sequence"/>
</dbReference>
<evidence type="ECO:0000256" key="5">
    <source>
        <dbReference type="HAMAP-Rule" id="MF_00265"/>
    </source>
</evidence>
<evidence type="ECO:0000256" key="1">
    <source>
        <dbReference type="ARBA" id="ARBA00022649"/>
    </source>
</evidence>
<gene>
    <name evidence="5" type="primary">vapC</name>
    <name evidence="7" type="ORF">CKO42_25715</name>
</gene>
<evidence type="ECO:0000256" key="2">
    <source>
        <dbReference type="ARBA" id="ARBA00022722"/>
    </source>
</evidence>
<evidence type="ECO:0000313" key="8">
    <source>
        <dbReference type="Proteomes" id="UP001138768"/>
    </source>
</evidence>
<comment type="caution">
    <text evidence="7">The sequence shown here is derived from an EMBL/GenBank/DDBJ whole genome shotgun (WGS) entry which is preliminary data.</text>
</comment>
<dbReference type="GO" id="GO:0016787">
    <property type="term" value="F:hydrolase activity"/>
    <property type="evidence" value="ECO:0007669"/>
    <property type="project" value="UniProtKB-KW"/>
</dbReference>
<protein>
    <recommendedName>
        <fullName evidence="5">Ribonuclease VapC</fullName>
        <shortName evidence="5">RNase VapC</shortName>
        <ecNumber evidence="5">3.1.-.-</ecNumber>
    </recommendedName>
    <alternativeName>
        <fullName evidence="5">Toxin VapC</fullName>
    </alternativeName>
</protein>
<dbReference type="EC" id="3.1.-.-" evidence="5"/>
<keyword evidence="2 5" id="KW-0540">Nuclease</keyword>
<name>A0A9X1B7E5_9GAMM</name>
<feature type="binding site" evidence="5">
    <location>
        <position position="97"/>
    </location>
    <ligand>
        <name>Mg(2+)</name>
        <dbReference type="ChEBI" id="CHEBI:18420"/>
    </ligand>
</feature>
<dbReference type="CDD" id="cd09874">
    <property type="entry name" value="PIN_MT3492-like"/>
    <property type="match status" value="1"/>
</dbReference>
<organism evidence="7 8">
    <name type="scientific">Lamprobacter modestohalophilus</name>
    <dbReference type="NCBI Taxonomy" id="1064514"/>
    <lineage>
        <taxon>Bacteria</taxon>
        <taxon>Pseudomonadati</taxon>
        <taxon>Pseudomonadota</taxon>
        <taxon>Gammaproteobacteria</taxon>
        <taxon>Chromatiales</taxon>
        <taxon>Chromatiaceae</taxon>
        <taxon>Lamprobacter</taxon>
    </lineage>
</organism>
<dbReference type="InterPro" id="IPR002716">
    <property type="entry name" value="PIN_dom"/>
</dbReference>
<dbReference type="EMBL" id="NRRY01000106">
    <property type="protein sequence ID" value="MBK1621722.1"/>
    <property type="molecule type" value="Genomic_DNA"/>
</dbReference>
<evidence type="ECO:0000256" key="3">
    <source>
        <dbReference type="ARBA" id="ARBA00022723"/>
    </source>
</evidence>